<gene>
    <name evidence="1" type="ORF">S06H3_06176</name>
</gene>
<dbReference type="SUPFAM" id="SSF74784">
    <property type="entry name" value="Translin"/>
    <property type="match status" value="1"/>
</dbReference>
<protein>
    <submittedName>
        <fullName evidence="1">Uncharacterized protein</fullName>
    </submittedName>
</protein>
<comment type="caution">
    <text evidence="1">The sequence shown here is derived from an EMBL/GenBank/DDBJ whole genome shotgun (WGS) entry which is preliminary data.</text>
</comment>
<organism evidence="1">
    <name type="scientific">marine sediment metagenome</name>
    <dbReference type="NCBI Taxonomy" id="412755"/>
    <lineage>
        <taxon>unclassified sequences</taxon>
        <taxon>metagenomes</taxon>
        <taxon>ecological metagenomes</taxon>
    </lineage>
</organism>
<name>X1JBB2_9ZZZZ</name>
<dbReference type="GO" id="GO:0043565">
    <property type="term" value="F:sequence-specific DNA binding"/>
    <property type="evidence" value="ECO:0007669"/>
    <property type="project" value="InterPro"/>
</dbReference>
<dbReference type="AlphaFoldDB" id="X1JBB2"/>
<dbReference type="EMBL" id="BARV01002372">
    <property type="protein sequence ID" value="GAH91277.1"/>
    <property type="molecule type" value="Genomic_DNA"/>
</dbReference>
<accession>X1JBB2</accession>
<reference evidence="1" key="1">
    <citation type="journal article" date="2014" name="Front. Microbiol.">
        <title>High frequency of phylogenetically diverse reductive dehalogenase-homologous genes in deep subseafloor sedimentary metagenomes.</title>
        <authorList>
            <person name="Kawai M."/>
            <person name="Futagami T."/>
            <person name="Toyoda A."/>
            <person name="Takaki Y."/>
            <person name="Nishi S."/>
            <person name="Hori S."/>
            <person name="Arai W."/>
            <person name="Tsubouchi T."/>
            <person name="Morono Y."/>
            <person name="Uchiyama I."/>
            <person name="Ito T."/>
            <person name="Fujiyama A."/>
            <person name="Inagaki F."/>
            <person name="Takami H."/>
        </authorList>
    </citation>
    <scope>NUCLEOTIDE SEQUENCE</scope>
    <source>
        <strain evidence="1">Expedition CK06-06</strain>
    </source>
</reference>
<proteinExistence type="predicted"/>
<evidence type="ECO:0000313" key="1">
    <source>
        <dbReference type="EMBL" id="GAH91277.1"/>
    </source>
</evidence>
<sequence length="170" mass="18753">MLALAEGSGTGTITITATTKTVLEIELNPSSWEIGQVGPDTEYKTNPEKTWCTMTNRGNCSLNTYIKGDDAVWTESPSAYKWTLSNSWSNGMQEYVLAYWMYQYSSDYVLITKDETGRGAEFYSGLGVEEEKQFGLELKTPPPDYTKGGIGYFYGGGEMETHIIISGVAA</sequence>
<dbReference type="InterPro" id="IPR036081">
    <property type="entry name" value="Translin_sf"/>
</dbReference>